<gene>
    <name evidence="3" type="ORF">ALO_06508</name>
</gene>
<dbReference type="InterPro" id="IPR041682">
    <property type="entry name" value="AAA_14"/>
</dbReference>
<organism evidence="3 4">
    <name type="scientific">Acetonema longum DSM 6540</name>
    <dbReference type="NCBI Taxonomy" id="1009370"/>
    <lineage>
        <taxon>Bacteria</taxon>
        <taxon>Bacillati</taxon>
        <taxon>Bacillota</taxon>
        <taxon>Negativicutes</taxon>
        <taxon>Acetonemataceae</taxon>
        <taxon>Acetonema</taxon>
    </lineage>
</organism>
<evidence type="ECO:0000313" key="3">
    <source>
        <dbReference type="EMBL" id="EGO64691.1"/>
    </source>
</evidence>
<keyword evidence="4" id="KW-1185">Reference proteome</keyword>
<evidence type="ECO:0000259" key="2">
    <source>
        <dbReference type="Pfam" id="PF13635"/>
    </source>
</evidence>
<dbReference type="STRING" id="1009370.ALO_06508"/>
<dbReference type="Proteomes" id="UP000003240">
    <property type="component" value="Unassembled WGS sequence"/>
</dbReference>
<feature type="domain" description="AAA" evidence="1">
    <location>
        <begin position="26"/>
        <end position="154"/>
    </location>
</feature>
<proteinExistence type="predicted"/>
<comment type="caution">
    <text evidence="3">The sequence shown here is derived from an EMBL/GenBank/DDBJ whole genome shotgun (WGS) entry which is preliminary data.</text>
</comment>
<dbReference type="AlphaFoldDB" id="F7NGW0"/>
<dbReference type="InterPro" id="IPR027417">
    <property type="entry name" value="P-loop_NTPase"/>
</dbReference>
<dbReference type="Pfam" id="PF13173">
    <property type="entry name" value="AAA_14"/>
    <property type="match status" value="1"/>
</dbReference>
<dbReference type="eggNOG" id="COG1373">
    <property type="taxonomic scope" value="Bacteria"/>
</dbReference>
<evidence type="ECO:0008006" key="5">
    <source>
        <dbReference type="Google" id="ProtNLM"/>
    </source>
</evidence>
<dbReference type="RefSeq" id="WP_004093980.1">
    <property type="nucleotide sequence ID" value="NZ_AFGF01000050.1"/>
</dbReference>
<reference evidence="3 4" key="1">
    <citation type="journal article" date="2011" name="EMBO J.">
        <title>Structural diversity of bacterial flagellar motors.</title>
        <authorList>
            <person name="Chen S."/>
            <person name="Beeby M."/>
            <person name="Murphy G.E."/>
            <person name="Leadbetter J.R."/>
            <person name="Hendrixson D.R."/>
            <person name="Briegel A."/>
            <person name="Li Z."/>
            <person name="Shi J."/>
            <person name="Tocheva E.I."/>
            <person name="Muller A."/>
            <person name="Dobro M.J."/>
            <person name="Jensen G.J."/>
        </authorList>
    </citation>
    <scope>NUCLEOTIDE SEQUENCE [LARGE SCALE GENOMIC DNA]</scope>
    <source>
        <strain evidence="3 4">DSM 6540</strain>
    </source>
</reference>
<protein>
    <recommendedName>
        <fullName evidence="5">ATPase</fullName>
    </recommendedName>
</protein>
<feature type="domain" description="DUF4143" evidence="2">
    <location>
        <begin position="207"/>
        <end position="355"/>
    </location>
</feature>
<evidence type="ECO:0000259" key="1">
    <source>
        <dbReference type="Pfam" id="PF13173"/>
    </source>
</evidence>
<evidence type="ECO:0000313" key="4">
    <source>
        <dbReference type="Proteomes" id="UP000003240"/>
    </source>
</evidence>
<dbReference type="OrthoDB" id="9801684at2"/>
<dbReference type="PANTHER" id="PTHR33295:SF20">
    <property type="entry name" value="ATPASE"/>
    <property type="match status" value="1"/>
</dbReference>
<dbReference type="Pfam" id="PF13635">
    <property type="entry name" value="DUF4143"/>
    <property type="match status" value="1"/>
</dbReference>
<name>F7NGW0_9FIRM</name>
<accession>F7NGW0</accession>
<dbReference type="PANTHER" id="PTHR33295">
    <property type="entry name" value="ATPASE"/>
    <property type="match status" value="1"/>
</dbReference>
<dbReference type="EMBL" id="AFGF01000050">
    <property type="protein sequence ID" value="EGO64691.1"/>
    <property type="molecule type" value="Genomic_DNA"/>
</dbReference>
<dbReference type="SUPFAM" id="SSF52540">
    <property type="entry name" value="P-loop containing nucleoside triphosphate hydrolases"/>
    <property type="match status" value="1"/>
</dbReference>
<sequence length="419" mass="48228">MFDSQINIPRKAYMDWLLRWKDRQIIKVVSGVRRSGKSTLFELYRSHLMQIGVAERQIIALNFEDIAYEDYLDYRKLYAFIEARLLSDRMNYIFLDEIQHVNSFERVVDSLFIKNNCDVYITGSNAYFMSGELATLLSGRYVELKMLPLSFSEFYEGLALHDRQLSKEEAFQAYLTQSSFPYLSRFPGTSAETLDYLRGVYNTVLLKDVVARLRIPDVNALENVAKFLLHNIGNKIAPTKIANTLKSDGKGVDPKTVDRYIRGLTDSLLLYEANRFNIKGRMYLSSQSKYYCVDTALRNAFVRGKESDAGHVLENVVYLELLRRSGRVFVGVADNEGEVDFVTEDGDSLAYYQVAWTALDESILHRELTPLRRIKDNHPKTLLTMDVLFSEGNYDGILKRNVLDWLLEGWVTVPSAHKS</sequence>
<dbReference type="InterPro" id="IPR025420">
    <property type="entry name" value="DUF4143"/>
</dbReference>